<keyword evidence="2 7" id="KW-0812">Transmembrane</keyword>
<evidence type="ECO:0000256" key="5">
    <source>
        <dbReference type="ARBA" id="ARBA00022989"/>
    </source>
</evidence>
<dbReference type="GO" id="GO:0140359">
    <property type="term" value="F:ABC-type transporter activity"/>
    <property type="evidence" value="ECO:0007669"/>
    <property type="project" value="InterPro"/>
</dbReference>
<dbReference type="GO" id="GO:0016887">
    <property type="term" value="F:ATP hydrolysis activity"/>
    <property type="evidence" value="ECO:0007669"/>
    <property type="project" value="InterPro"/>
</dbReference>
<dbReference type="InterPro" id="IPR036640">
    <property type="entry name" value="ABC1_TM_sf"/>
</dbReference>
<comment type="caution">
    <text evidence="10">The sequence shown here is derived from an EMBL/GenBank/DDBJ whole genome shotgun (WGS) entry which is preliminary data.</text>
</comment>
<dbReference type="Gene3D" id="1.20.1560.10">
    <property type="entry name" value="ABC transporter type 1, transmembrane domain"/>
    <property type="match status" value="1"/>
</dbReference>
<keyword evidence="5 7" id="KW-1133">Transmembrane helix</keyword>
<gene>
    <name evidence="10" type="ORF">KDA_62920</name>
</gene>
<evidence type="ECO:0000256" key="7">
    <source>
        <dbReference type="SAM" id="Phobius"/>
    </source>
</evidence>
<dbReference type="AlphaFoldDB" id="A0A402BHA5"/>
<evidence type="ECO:0000313" key="10">
    <source>
        <dbReference type="EMBL" id="GCE30808.1"/>
    </source>
</evidence>
<evidence type="ECO:0000256" key="6">
    <source>
        <dbReference type="ARBA" id="ARBA00023136"/>
    </source>
</evidence>
<feature type="transmembrane region" description="Helical" evidence="7">
    <location>
        <begin position="16"/>
        <end position="39"/>
    </location>
</feature>
<evidence type="ECO:0000256" key="2">
    <source>
        <dbReference type="ARBA" id="ARBA00022692"/>
    </source>
</evidence>
<dbReference type="GO" id="GO:0005886">
    <property type="term" value="C:plasma membrane"/>
    <property type="evidence" value="ECO:0007669"/>
    <property type="project" value="UniProtKB-SubCell"/>
</dbReference>
<keyword evidence="3" id="KW-0547">Nucleotide-binding</keyword>
<dbReference type="InterPro" id="IPR003439">
    <property type="entry name" value="ABC_transporter-like_ATP-bd"/>
</dbReference>
<keyword evidence="11" id="KW-1185">Reference proteome</keyword>
<dbReference type="SMART" id="SM00382">
    <property type="entry name" value="AAA"/>
    <property type="match status" value="1"/>
</dbReference>
<organism evidence="10 11">
    <name type="scientific">Dictyobacter alpinus</name>
    <dbReference type="NCBI Taxonomy" id="2014873"/>
    <lineage>
        <taxon>Bacteria</taxon>
        <taxon>Bacillati</taxon>
        <taxon>Chloroflexota</taxon>
        <taxon>Ktedonobacteria</taxon>
        <taxon>Ktedonobacterales</taxon>
        <taxon>Dictyobacteraceae</taxon>
        <taxon>Dictyobacter</taxon>
    </lineage>
</organism>
<dbReference type="SUPFAM" id="SSF90123">
    <property type="entry name" value="ABC transporter transmembrane region"/>
    <property type="match status" value="1"/>
</dbReference>
<reference evidence="11" key="1">
    <citation type="submission" date="2018-12" db="EMBL/GenBank/DDBJ databases">
        <title>Tengunoibacter tsumagoiensis gen. nov., sp. nov., Dictyobacter kobayashii sp. nov., D. alpinus sp. nov., and D. joshuensis sp. nov. and description of Dictyobacteraceae fam. nov. within the order Ktedonobacterales isolated from Tengu-no-mugimeshi.</title>
        <authorList>
            <person name="Wang C.M."/>
            <person name="Zheng Y."/>
            <person name="Sakai Y."/>
            <person name="Toyoda A."/>
            <person name="Minakuchi Y."/>
            <person name="Abe K."/>
            <person name="Yokota A."/>
            <person name="Yabe S."/>
        </authorList>
    </citation>
    <scope>NUCLEOTIDE SEQUENCE [LARGE SCALE GENOMIC DNA]</scope>
    <source>
        <strain evidence="11">Uno16</strain>
    </source>
</reference>
<evidence type="ECO:0000259" key="9">
    <source>
        <dbReference type="PROSITE" id="PS50929"/>
    </source>
</evidence>
<dbReference type="GO" id="GO:0005524">
    <property type="term" value="F:ATP binding"/>
    <property type="evidence" value="ECO:0007669"/>
    <property type="project" value="UniProtKB-KW"/>
</dbReference>
<feature type="domain" description="ABC transmembrane type-1" evidence="9">
    <location>
        <begin position="27"/>
        <end position="303"/>
    </location>
</feature>
<feature type="transmembrane region" description="Helical" evidence="7">
    <location>
        <begin position="135"/>
        <end position="156"/>
    </location>
</feature>
<accession>A0A402BHA5</accession>
<proteinExistence type="predicted"/>
<evidence type="ECO:0000256" key="3">
    <source>
        <dbReference type="ARBA" id="ARBA00022741"/>
    </source>
</evidence>
<dbReference type="Pfam" id="PF00664">
    <property type="entry name" value="ABC_membrane"/>
    <property type="match status" value="1"/>
</dbReference>
<feature type="transmembrane region" description="Helical" evidence="7">
    <location>
        <begin position="280"/>
        <end position="299"/>
    </location>
</feature>
<keyword evidence="6 7" id="KW-0472">Membrane</keyword>
<feature type="transmembrane region" description="Helical" evidence="7">
    <location>
        <begin position="59"/>
        <end position="78"/>
    </location>
</feature>
<dbReference type="Pfam" id="PF00005">
    <property type="entry name" value="ABC_tran"/>
    <property type="match status" value="1"/>
</dbReference>
<dbReference type="InterPro" id="IPR003593">
    <property type="entry name" value="AAA+_ATPase"/>
</dbReference>
<comment type="subcellular location">
    <subcellularLocation>
        <location evidence="1">Cell membrane</location>
        <topology evidence="1">Multi-pass membrane protein</topology>
    </subcellularLocation>
</comment>
<name>A0A402BHA5_9CHLR</name>
<dbReference type="PANTHER" id="PTHR24221:SF423">
    <property type="entry name" value="ABC TRANSPORTER"/>
    <property type="match status" value="1"/>
</dbReference>
<feature type="transmembrane region" description="Helical" evidence="7">
    <location>
        <begin position="242"/>
        <end position="268"/>
    </location>
</feature>
<evidence type="ECO:0000256" key="4">
    <source>
        <dbReference type="ARBA" id="ARBA00022840"/>
    </source>
</evidence>
<evidence type="ECO:0000313" key="11">
    <source>
        <dbReference type="Proteomes" id="UP000287171"/>
    </source>
</evidence>
<protein>
    <submittedName>
        <fullName evidence="10">HlyB/MsbA family ABC transporter</fullName>
    </submittedName>
</protein>
<dbReference type="EMBL" id="BIFT01000002">
    <property type="protein sequence ID" value="GCE30808.1"/>
    <property type="molecule type" value="Genomic_DNA"/>
</dbReference>
<dbReference type="SUPFAM" id="SSF52540">
    <property type="entry name" value="P-loop containing nucleoside triphosphate hydrolases"/>
    <property type="match status" value="1"/>
</dbReference>
<evidence type="ECO:0000256" key="1">
    <source>
        <dbReference type="ARBA" id="ARBA00004651"/>
    </source>
</evidence>
<feature type="transmembrane region" description="Helical" evidence="7">
    <location>
        <begin position="162"/>
        <end position="180"/>
    </location>
</feature>
<dbReference type="Gene3D" id="3.40.50.300">
    <property type="entry name" value="P-loop containing nucleotide triphosphate hydrolases"/>
    <property type="match status" value="1"/>
</dbReference>
<sequence>MKTYQFIWRLIRFRSWLYLGSLLGQIAFFGVGRLAFGLMLQGFFNTLNTLNHNPARNTILPWLFLGGLALAAVLRALIQFVSLSPTITSIFKTNALLQRNLLRYILQRPGARPIPGSTGEAINYFRDDIEVVDRLFGEMAYAIGLVTFIIPAMLILLHIDTLITVSVFLPLLCVVALAQAMRQRQQRLRTASREATGILTGAIGEIFSSVQAIQIAGAEEYAVKHFHRLSQLRQRQILRDTVFFSALQAVFGNIVGLGTGLILVLAALYHHLSPGDITIFISYLGTITTFIVSTAYVIAQYTQTRVSHQRLVDLLQGASPEILVQTDPLYLKKPIPELHTPVKLEIDKLALLQIANLTYHYPDTDRGIENINFQLRRGTLTVITGRVAAGKTTLLQTILGLLPKDTGDLSWNGRQIEDPASFFVPPHSAYTPQVPHLFSETLEENILLGLNAEPAKLQQAIQLAVLTPDVAKLENGLQTIIGTRGVKLSGGQAQRTAAARMLIRDSELLVFDDISSALDVETESQLWQQLLQQRQHSCLVVSHRKAVLQLADNIIVLQAGKIAAMGTLQELLTTSEELQQIWNGTV</sequence>
<dbReference type="InterPro" id="IPR011527">
    <property type="entry name" value="ABC1_TM_dom"/>
</dbReference>
<dbReference type="PANTHER" id="PTHR24221">
    <property type="entry name" value="ATP-BINDING CASSETTE SUB-FAMILY B"/>
    <property type="match status" value="1"/>
</dbReference>
<keyword evidence="4" id="KW-0067">ATP-binding</keyword>
<dbReference type="RefSeq" id="WP_126630849.1">
    <property type="nucleotide sequence ID" value="NZ_BIFT01000002.1"/>
</dbReference>
<dbReference type="PROSITE" id="PS50893">
    <property type="entry name" value="ABC_TRANSPORTER_2"/>
    <property type="match status" value="1"/>
</dbReference>
<feature type="domain" description="ABC transporter" evidence="8">
    <location>
        <begin position="352"/>
        <end position="584"/>
    </location>
</feature>
<dbReference type="InterPro" id="IPR027417">
    <property type="entry name" value="P-loop_NTPase"/>
</dbReference>
<dbReference type="OrthoDB" id="9769115at2"/>
<dbReference type="InterPro" id="IPR039421">
    <property type="entry name" value="Type_1_exporter"/>
</dbReference>
<evidence type="ECO:0000259" key="8">
    <source>
        <dbReference type="PROSITE" id="PS50893"/>
    </source>
</evidence>
<dbReference type="PROSITE" id="PS50929">
    <property type="entry name" value="ABC_TM1F"/>
    <property type="match status" value="1"/>
</dbReference>
<dbReference type="Proteomes" id="UP000287171">
    <property type="component" value="Unassembled WGS sequence"/>
</dbReference>